<protein>
    <submittedName>
        <fullName evidence="6">ABC transporter substrate-binding protein</fullName>
    </submittedName>
</protein>
<dbReference type="CDD" id="cd14748">
    <property type="entry name" value="PBP2_UgpB"/>
    <property type="match status" value="1"/>
</dbReference>
<evidence type="ECO:0000313" key="7">
    <source>
        <dbReference type="Proteomes" id="UP001279681"/>
    </source>
</evidence>
<reference evidence="7" key="1">
    <citation type="submission" date="2023-07" db="EMBL/GenBank/DDBJ databases">
        <authorList>
            <person name="Colorado M.A."/>
            <person name="Villamil L.M."/>
            <person name="Melo J.F."/>
            <person name="Rodriguez J.A."/>
            <person name="Ruiz R.Y."/>
        </authorList>
    </citation>
    <scope>NUCLEOTIDE SEQUENCE [LARGE SCALE GENOMIC DNA]</scope>
    <source>
        <strain evidence="7">C33</strain>
    </source>
</reference>
<gene>
    <name evidence="6" type="ORF">RFV38_06270</name>
</gene>
<organism evidence="6 7">
    <name type="scientific">Candidatus Cetobacterium colombiensis</name>
    <dbReference type="NCBI Taxonomy" id="3073100"/>
    <lineage>
        <taxon>Bacteria</taxon>
        <taxon>Fusobacteriati</taxon>
        <taxon>Fusobacteriota</taxon>
        <taxon>Fusobacteriia</taxon>
        <taxon>Fusobacteriales</taxon>
        <taxon>Fusobacteriaceae</taxon>
        <taxon>Cetobacterium</taxon>
    </lineage>
</organism>
<comment type="subcellular location">
    <subcellularLocation>
        <location evidence="1">Cell envelope</location>
    </subcellularLocation>
</comment>
<evidence type="ECO:0000256" key="1">
    <source>
        <dbReference type="ARBA" id="ARBA00004196"/>
    </source>
</evidence>
<comment type="caution">
    <text evidence="6">The sequence shown here is derived from an EMBL/GenBank/DDBJ whole genome shotgun (WGS) entry which is preliminary data.</text>
</comment>
<dbReference type="Pfam" id="PF13416">
    <property type="entry name" value="SBP_bac_8"/>
    <property type="match status" value="1"/>
</dbReference>
<dbReference type="InterPro" id="IPR050490">
    <property type="entry name" value="Bact_solute-bd_prot1"/>
</dbReference>
<name>A0ABU4WCI8_9FUSO</name>
<evidence type="ECO:0000256" key="4">
    <source>
        <dbReference type="ARBA" id="ARBA00022729"/>
    </source>
</evidence>
<dbReference type="Proteomes" id="UP001279681">
    <property type="component" value="Unassembled WGS sequence"/>
</dbReference>
<dbReference type="InterPro" id="IPR006059">
    <property type="entry name" value="SBP"/>
</dbReference>
<dbReference type="Gene3D" id="3.40.190.10">
    <property type="entry name" value="Periplasmic binding protein-like II"/>
    <property type="match status" value="2"/>
</dbReference>
<evidence type="ECO:0000256" key="3">
    <source>
        <dbReference type="ARBA" id="ARBA00022448"/>
    </source>
</evidence>
<comment type="similarity">
    <text evidence="2">Belongs to the bacterial solute-binding protein 1 family.</text>
</comment>
<dbReference type="EMBL" id="JAVIKH010000007">
    <property type="protein sequence ID" value="MDX8336100.1"/>
    <property type="molecule type" value="Genomic_DNA"/>
</dbReference>
<feature type="chain" id="PRO_5047495015" evidence="5">
    <location>
        <begin position="20"/>
        <end position="432"/>
    </location>
</feature>
<dbReference type="SUPFAM" id="SSF53850">
    <property type="entry name" value="Periplasmic binding protein-like II"/>
    <property type="match status" value="1"/>
</dbReference>
<accession>A0ABU4WCI8</accession>
<feature type="signal peptide" evidence="5">
    <location>
        <begin position="1"/>
        <end position="19"/>
    </location>
</feature>
<dbReference type="PANTHER" id="PTHR43649">
    <property type="entry name" value="ARABINOSE-BINDING PROTEIN-RELATED"/>
    <property type="match status" value="1"/>
</dbReference>
<keyword evidence="4 5" id="KW-0732">Signal</keyword>
<evidence type="ECO:0000313" key="6">
    <source>
        <dbReference type="EMBL" id="MDX8336100.1"/>
    </source>
</evidence>
<keyword evidence="7" id="KW-1185">Reference proteome</keyword>
<keyword evidence="3" id="KW-0813">Transport</keyword>
<evidence type="ECO:0000256" key="2">
    <source>
        <dbReference type="ARBA" id="ARBA00008520"/>
    </source>
</evidence>
<dbReference type="RefSeq" id="WP_320313505.1">
    <property type="nucleotide sequence ID" value="NZ_JAVIKH010000007.1"/>
</dbReference>
<proteinExistence type="inferred from homology"/>
<sequence length="432" mass="48780">MNFKTLLALGLTLSTTILAKEKVVFWHSMSGELQNSLNKIVKDYNSSQNDVEVEALYQGSYEETIAKFKAISGTKDAPNLIQMNDISTAFMYRSGAITPMEKFIKEDSFDVNSLEDALLNYYRIGGELYSMPFNSSTAILIYNKDAFKEVGLDPNKPPRSYSEYAEYSKKLTKLNSNKSVDRYGSAMIMYGWFVEQFLANNDKLYVNKENGRTGEVPTEVTYKKDLPQILGWLRGMYKDGSATSYGRDWDATRTAFSSGKVGMYLDSSAGIKGVINNSPFQVGTGFIPNETGEFNGSVVGGASLWITNSSNDIIQKSAWDFVKYAISKDVQSYWSINTGYYPVNKESYNTLEMKENMEKYPQFKTAVAEIKETKPSYVTQGAILGVFPEVREKMVEALEKNYEGKEKVDKIVDKVVNESNKIIQRYNRINNK</sequence>
<evidence type="ECO:0000256" key="5">
    <source>
        <dbReference type="SAM" id="SignalP"/>
    </source>
</evidence>
<dbReference type="PANTHER" id="PTHR43649:SF31">
    <property type="entry name" value="SN-GLYCEROL-3-PHOSPHATE-BINDING PERIPLASMIC PROTEIN UGPB"/>
    <property type="match status" value="1"/>
</dbReference>